<dbReference type="AlphaFoldDB" id="A0A9D1FU27"/>
<keyword evidence="1" id="KW-0540">Nuclease</keyword>
<dbReference type="Proteomes" id="UP000824141">
    <property type="component" value="Unassembled WGS sequence"/>
</dbReference>
<keyword evidence="3" id="KW-0269">Exonuclease</keyword>
<reference evidence="5" key="1">
    <citation type="submission" date="2020-10" db="EMBL/GenBank/DDBJ databases">
        <authorList>
            <person name="Gilroy R."/>
        </authorList>
    </citation>
    <scope>NUCLEOTIDE SEQUENCE</scope>
    <source>
        <strain evidence="5">6086</strain>
    </source>
</reference>
<feature type="domain" description="Exonuclease" evidence="4">
    <location>
        <begin position="121"/>
        <end position="287"/>
    </location>
</feature>
<evidence type="ECO:0000256" key="1">
    <source>
        <dbReference type="ARBA" id="ARBA00022722"/>
    </source>
</evidence>
<protein>
    <submittedName>
        <fullName evidence="5">Type I-E CRISPR-associated endoribonuclease Cas2</fullName>
    </submittedName>
</protein>
<dbReference type="GO" id="GO:0006260">
    <property type="term" value="P:DNA replication"/>
    <property type="evidence" value="ECO:0007669"/>
    <property type="project" value="InterPro"/>
</dbReference>
<gene>
    <name evidence="5" type="primary">cas2e</name>
    <name evidence="5" type="ORF">IAD03_10635</name>
</gene>
<sequence>MTDCPPRLRGDLSKWLQEINTGVYVGNVNSRVRDAIWNRVCENLKTGRATMVFSTNNEQKMDFRVHNTLWTPVDFEGIQLIRRPLPNSAETEAPLKPGFSKAAKRQMGERRKQAAAKAGNTFVVMDLETTGLHPASDTILELGAILVENDHPAATFSRLIKADAAIPRHISDLTGIDRSLMEQEGLPLPTALAEFLEFIGSRPLVGYNISFDMSFLQAACRGCSIQPPTNRCIDLLTLARRKIFGISDYKLATLAAHFSISMPSHRALSDCQTLLQLYEKLNEKQAAPG</sequence>
<dbReference type="InterPro" id="IPR013520">
    <property type="entry name" value="Ribonucl_H"/>
</dbReference>
<dbReference type="GO" id="GO:0003887">
    <property type="term" value="F:DNA-directed DNA polymerase activity"/>
    <property type="evidence" value="ECO:0007669"/>
    <property type="project" value="InterPro"/>
</dbReference>
<dbReference type="Pfam" id="PF00929">
    <property type="entry name" value="RNase_T"/>
    <property type="match status" value="1"/>
</dbReference>
<dbReference type="NCBIfam" id="TIGR01873">
    <property type="entry name" value="cas_CT1978"/>
    <property type="match status" value="1"/>
</dbReference>
<evidence type="ECO:0000256" key="3">
    <source>
        <dbReference type="ARBA" id="ARBA00022839"/>
    </source>
</evidence>
<dbReference type="CDD" id="cd09755">
    <property type="entry name" value="Cas2_I-E"/>
    <property type="match status" value="1"/>
</dbReference>
<dbReference type="PANTHER" id="PTHR30231:SF4">
    <property type="entry name" value="PROTEIN NEN2"/>
    <property type="match status" value="1"/>
</dbReference>
<dbReference type="Gene3D" id="3.30.70.240">
    <property type="match status" value="1"/>
</dbReference>
<dbReference type="SUPFAM" id="SSF53098">
    <property type="entry name" value="Ribonuclease H-like"/>
    <property type="match status" value="1"/>
</dbReference>
<dbReference type="Gene3D" id="3.30.420.10">
    <property type="entry name" value="Ribonuclease H-like superfamily/Ribonuclease H"/>
    <property type="match status" value="1"/>
</dbReference>
<dbReference type="Pfam" id="PF09707">
    <property type="entry name" value="Cas_Cas2CT1978"/>
    <property type="match status" value="1"/>
</dbReference>
<proteinExistence type="predicted"/>
<keyword evidence="2" id="KW-0378">Hydrolase</keyword>
<dbReference type="SMART" id="SM00479">
    <property type="entry name" value="EXOIII"/>
    <property type="match status" value="1"/>
</dbReference>
<dbReference type="InterPro" id="IPR010152">
    <property type="entry name" value="CRISPR-assoc_prot_Cas2_sub"/>
</dbReference>
<dbReference type="InterPro" id="IPR012337">
    <property type="entry name" value="RNaseH-like_sf"/>
</dbReference>
<name>A0A9D1FU27_9FIRM</name>
<dbReference type="FunFam" id="3.30.420.10:FF:000045">
    <property type="entry name" value="3'-5' exonuclease DinG"/>
    <property type="match status" value="1"/>
</dbReference>
<evidence type="ECO:0000256" key="2">
    <source>
        <dbReference type="ARBA" id="ARBA00022801"/>
    </source>
</evidence>
<reference evidence="5" key="2">
    <citation type="journal article" date="2021" name="PeerJ">
        <title>Extensive microbial diversity within the chicken gut microbiome revealed by metagenomics and culture.</title>
        <authorList>
            <person name="Gilroy R."/>
            <person name="Ravi A."/>
            <person name="Getino M."/>
            <person name="Pursley I."/>
            <person name="Horton D.L."/>
            <person name="Alikhan N.F."/>
            <person name="Baker D."/>
            <person name="Gharbi K."/>
            <person name="Hall N."/>
            <person name="Watson M."/>
            <person name="Adriaenssens E.M."/>
            <person name="Foster-Nyarko E."/>
            <person name="Jarju S."/>
            <person name="Secka A."/>
            <person name="Antonio M."/>
            <person name="Oren A."/>
            <person name="Chaudhuri R.R."/>
            <person name="La Ragione R."/>
            <person name="Hildebrand F."/>
            <person name="Pallen M.J."/>
        </authorList>
    </citation>
    <scope>NUCLEOTIDE SEQUENCE</scope>
    <source>
        <strain evidence="5">6086</strain>
    </source>
</reference>
<organism evidence="5 6">
    <name type="scientific">Candidatus Caccousia stercoris</name>
    <dbReference type="NCBI Taxonomy" id="2840723"/>
    <lineage>
        <taxon>Bacteria</taxon>
        <taxon>Bacillati</taxon>
        <taxon>Bacillota</taxon>
        <taxon>Clostridia</taxon>
        <taxon>Eubacteriales</taxon>
        <taxon>Oscillospiraceae</taxon>
        <taxon>Oscillospiraceae incertae sedis</taxon>
        <taxon>Candidatus Caccousia</taxon>
    </lineage>
</organism>
<dbReference type="InterPro" id="IPR006054">
    <property type="entry name" value="DnaQ"/>
</dbReference>
<dbReference type="NCBIfam" id="TIGR00573">
    <property type="entry name" value="dnaq"/>
    <property type="match status" value="1"/>
</dbReference>
<dbReference type="GO" id="GO:0008408">
    <property type="term" value="F:3'-5' exonuclease activity"/>
    <property type="evidence" value="ECO:0007669"/>
    <property type="project" value="TreeGrafter"/>
</dbReference>
<dbReference type="GO" id="GO:0003677">
    <property type="term" value="F:DNA binding"/>
    <property type="evidence" value="ECO:0007669"/>
    <property type="project" value="InterPro"/>
</dbReference>
<comment type="caution">
    <text evidence="5">The sequence shown here is derived from an EMBL/GenBank/DDBJ whole genome shotgun (WGS) entry which is preliminary data.</text>
</comment>
<evidence type="ECO:0000313" key="5">
    <source>
        <dbReference type="EMBL" id="HIS79812.1"/>
    </source>
</evidence>
<evidence type="ECO:0000313" key="6">
    <source>
        <dbReference type="Proteomes" id="UP000824141"/>
    </source>
</evidence>
<dbReference type="EMBL" id="DVJM01000242">
    <property type="protein sequence ID" value="HIS79812.1"/>
    <property type="molecule type" value="Genomic_DNA"/>
</dbReference>
<dbReference type="PANTHER" id="PTHR30231">
    <property type="entry name" value="DNA POLYMERASE III SUBUNIT EPSILON"/>
    <property type="match status" value="1"/>
</dbReference>
<dbReference type="InterPro" id="IPR036397">
    <property type="entry name" value="RNaseH_sf"/>
</dbReference>
<evidence type="ECO:0000259" key="4">
    <source>
        <dbReference type="SMART" id="SM00479"/>
    </source>
</evidence>
<dbReference type="CDD" id="cd06127">
    <property type="entry name" value="DEDDh"/>
    <property type="match status" value="1"/>
</dbReference>
<accession>A0A9D1FU27</accession>